<gene>
    <name evidence="2" type="ORF">DPMN_189726</name>
</gene>
<evidence type="ECO:0000313" key="3">
    <source>
        <dbReference type="Proteomes" id="UP000828390"/>
    </source>
</evidence>
<comment type="caution">
    <text evidence="2">The sequence shown here is derived from an EMBL/GenBank/DDBJ whole genome shotgun (WGS) entry which is preliminary data.</text>
</comment>
<sequence>MESETAATMGGSRISDLLGFWAKPCLGKLSGSSTTFNELRDRRKAPRGDRTQDLPVTWLTPYPLRHGGLKLEPVQDRQPHYLLGTFVRNRRKAPSGDRTQDLQVAWRTP</sequence>
<evidence type="ECO:0000313" key="2">
    <source>
        <dbReference type="EMBL" id="KAH3755044.1"/>
    </source>
</evidence>
<feature type="compositionally biased region" description="Basic and acidic residues" evidence="1">
    <location>
        <begin position="38"/>
        <end position="52"/>
    </location>
</feature>
<organism evidence="2 3">
    <name type="scientific">Dreissena polymorpha</name>
    <name type="common">Zebra mussel</name>
    <name type="synonym">Mytilus polymorpha</name>
    <dbReference type="NCBI Taxonomy" id="45954"/>
    <lineage>
        <taxon>Eukaryota</taxon>
        <taxon>Metazoa</taxon>
        <taxon>Spiralia</taxon>
        <taxon>Lophotrochozoa</taxon>
        <taxon>Mollusca</taxon>
        <taxon>Bivalvia</taxon>
        <taxon>Autobranchia</taxon>
        <taxon>Heteroconchia</taxon>
        <taxon>Euheterodonta</taxon>
        <taxon>Imparidentia</taxon>
        <taxon>Neoheterodontei</taxon>
        <taxon>Myida</taxon>
        <taxon>Dreissenoidea</taxon>
        <taxon>Dreissenidae</taxon>
        <taxon>Dreissena</taxon>
    </lineage>
</organism>
<feature type="region of interest" description="Disordered" evidence="1">
    <location>
        <begin position="29"/>
        <end position="54"/>
    </location>
</feature>
<accession>A0A9D4DW11</accession>
<dbReference type="Proteomes" id="UP000828390">
    <property type="component" value="Unassembled WGS sequence"/>
</dbReference>
<proteinExistence type="predicted"/>
<dbReference type="EMBL" id="JAIWYP010000010">
    <property type="protein sequence ID" value="KAH3755044.1"/>
    <property type="molecule type" value="Genomic_DNA"/>
</dbReference>
<protein>
    <submittedName>
        <fullName evidence="2">Uncharacterized protein</fullName>
    </submittedName>
</protein>
<name>A0A9D4DW11_DREPO</name>
<dbReference type="AlphaFoldDB" id="A0A9D4DW11"/>
<reference evidence="2" key="2">
    <citation type="submission" date="2020-11" db="EMBL/GenBank/DDBJ databases">
        <authorList>
            <person name="McCartney M.A."/>
            <person name="Auch B."/>
            <person name="Kono T."/>
            <person name="Mallez S."/>
            <person name="Becker A."/>
            <person name="Gohl D.M."/>
            <person name="Silverstein K.A.T."/>
            <person name="Koren S."/>
            <person name="Bechman K.B."/>
            <person name="Herman A."/>
            <person name="Abrahante J.E."/>
            <person name="Garbe J."/>
        </authorList>
    </citation>
    <scope>NUCLEOTIDE SEQUENCE</scope>
    <source>
        <strain evidence="2">Duluth1</strain>
        <tissue evidence="2">Whole animal</tissue>
    </source>
</reference>
<evidence type="ECO:0000256" key="1">
    <source>
        <dbReference type="SAM" id="MobiDB-lite"/>
    </source>
</evidence>
<keyword evidence="3" id="KW-1185">Reference proteome</keyword>
<reference evidence="2" key="1">
    <citation type="journal article" date="2019" name="bioRxiv">
        <title>The Genome of the Zebra Mussel, Dreissena polymorpha: A Resource for Invasive Species Research.</title>
        <authorList>
            <person name="McCartney M.A."/>
            <person name="Auch B."/>
            <person name="Kono T."/>
            <person name="Mallez S."/>
            <person name="Zhang Y."/>
            <person name="Obille A."/>
            <person name="Becker A."/>
            <person name="Abrahante J.E."/>
            <person name="Garbe J."/>
            <person name="Badalamenti J.P."/>
            <person name="Herman A."/>
            <person name="Mangelson H."/>
            <person name="Liachko I."/>
            <person name="Sullivan S."/>
            <person name="Sone E.D."/>
            <person name="Koren S."/>
            <person name="Silverstein K.A.T."/>
            <person name="Beckman K.B."/>
            <person name="Gohl D.M."/>
        </authorList>
    </citation>
    <scope>NUCLEOTIDE SEQUENCE</scope>
    <source>
        <strain evidence="2">Duluth1</strain>
        <tissue evidence="2">Whole animal</tissue>
    </source>
</reference>
<feature type="region of interest" description="Disordered" evidence="1">
    <location>
        <begin position="90"/>
        <end position="109"/>
    </location>
</feature>